<feature type="transmembrane region" description="Helical" evidence="1">
    <location>
        <begin position="235"/>
        <end position="260"/>
    </location>
</feature>
<evidence type="ECO:0000256" key="1">
    <source>
        <dbReference type="SAM" id="Phobius"/>
    </source>
</evidence>
<keyword evidence="1" id="KW-0472">Membrane</keyword>
<name>A0A833QT89_9POAL</name>
<gene>
    <name evidence="2" type="ORF">FCM35_KLT11018</name>
</gene>
<proteinExistence type="predicted"/>
<dbReference type="Pfam" id="PF03350">
    <property type="entry name" value="UPF0114"/>
    <property type="match status" value="1"/>
</dbReference>
<evidence type="ECO:0000313" key="3">
    <source>
        <dbReference type="Proteomes" id="UP000623129"/>
    </source>
</evidence>
<keyword evidence="3" id="KW-1185">Reference proteome</keyword>
<keyword evidence="1" id="KW-1133">Transmembrane helix</keyword>
<dbReference type="PANTHER" id="PTHR31721:SF4">
    <property type="entry name" value="OS06G0710300 PROTEIN"/>
    <property type="match status" value="1"/>
</dbReference>
<reference evidence="2" key="1">
    <citation type="submission" date="2020-01" db="EMBL/GenBank/DDBJ databases">
        <title>Genome sequence of Kobresia littledalei, the first chromosome-level genome in the family Cyperaceae.</title>
        <authorList>
            <person name="Qu G."/>
        </authorList>
    </citation>
    <scope>NUCLEOTIDE SEQUENCE</scope>
    <source>
        <strain evidence="2">C.B.Clarke</strain>
        <tissue evidence="2">Leaf</tissue>
    </source>
</reference>
<dbReference type="PANTHER" id="PTHR31721">
    <property type="entry name" value="OS06G0710300 PROTEIN"/>
    <property type="match status" value="1"/>
</dbReference>
<dbReference type="EMBL" id="SWLB01000021">
    <property type="protein sequence ID" value="KAF3324861.1"/>
    <property type="molecule type" value="Genomic_DNA"/>
</dbReference>
<dbReference type="OrthoDB" id="2020089at2759"/>
<protein>
    <submittedName>
        <fullName evidence="2">Uncharacterized protein</fullName>
    </submittedName>
</protein>
<keyword evidence="1" id="KW-0812">Transmembrane</keyword>
<sequence length="279" mass="30391">MKAPDSTFAKIRLCTQSLNGFYKYQKSQVGPTTKIKRQLVQRDSSQRKRSCISFCLAQRQGTSPAAAATASRAQVEDDELLHAAALSMNADNSAEAKIEKVIYGCRFMSFLGIIGSLMGSVICFLKGCVYVFNSFAEQFVGGGAGKVITMLVEAIDCYLIGTVMLVFGMGLYELFISNLDIAKTSSYGSNLLGLFRLLERPKWLQIKSVNELKTKVGHVIVMVLLIGLFENSKKVVITTATDLLYFSASILLSSGCLLLLSKLTSTSSKEETDHAPEAS</sequence>
<organism evidence="2 3">
    <name type="scientific">Carex littledalei</name>
    <dbReference type="NCBI Taxonomy" id="544730"/>
    <lineage>
        <taxon>Eukaryota</taxon>
        <taxon>Viridiplantae</taxon>
        <taxon>Streptophyta</taxon>
        <taxon>Embryophyta</taxon>
        <taxon>Tracheophyta</taxon>
        <taxon>Spermatophyta</taxon>
        <taxon>Magnoliopsida</taxon>
        <taxon>Liliopsida</taxon>
        <taxon>Poales</taxon>
        <taxon>Cyperaceae</taxon>
        <taxon>Cyperoideae</taxon>
        <taxon>Cariceae</taxon>
        <taxon>Carex</taxon>
        <taxon>Carex subgen. Euthyceras</taxon>
    </lineage>
</organism>
<accession>A0A833QT89</accession>
<evidence type="ECO:0000313" key="2">
    <source>
        <dbReference type="EMBL" id="KAF3324861.1"/>
    </source>
</evidence>
<feature type="transmembrane region" description="Helical" evidence="1">
    <location>
        <begin position="158"/>
        <end position="176"/>
    </location>
</feature>
<comment type="caution">
    <text evidence="2">The sequence shown here is derived from an EMBL/GenBank/DDBJ whole genome shotgun (WGS) entry which is preliminary data.</text>
</comment>
<feature type="transmembrane region" description="Helical" evidence="1">
    <location>
        <begin position="107"/>
        <end position="132"/>
    </location>
</feature>
<dbReference type="InterPro" id="IPR005134">
    <property type="entry name" value="UPF0114"/>
</dbReference>
<dbReference type="AlphaFoldDB" id="A0A833QT89"/>
<dbReference type="Proteomes" id="UP000623129">
    <property type="component" value="Unassembled WGS sequence"/>
</dbReference>